<dbReference type="KEGG" id="pif:PITG_08508"/>
<protein>
    <submittedName>
        <fullName evidence="2">Uncharacterized protein</fullName>
    </submittedName>
</protein>
<dbReference type="PANTHER" id="PTHR46454:SF17">
    <property type="entry name" value="DYNEIN HEAVY CHAIN LINKER DOMAIN-CONTAINING PROTEIN"/>
    <property type="match status" value="1"/>
</dbReference>
<dbReference type="eggNOG" id="KOG3595">
    <property type="taxonomic scope" value="Eukaryota"/>
</dbReference>
<feature type="region of interest" description="Disordered" evidence="1">
    <location>
        <begin position="1"/>
        <end position="20"/>
    </location>
</feature>
<evidence type="ECO:0000256" key="1">
    <source>
        <dbReference type="SAM" id="MobiDB-lite"/>
    </source>
</evidence>
<keyword evidence="3" id="KW-1185">Reference proteome</keyword>
<feature type="compositionally biased region" description="Polar residues" evidence="1">
    <location>
        <begin position="114"/>
        <end position="128"/>
    </location>
</feature>
<dbReference type="OMA" id="HIEDTFV"/>
<dbReference type="OrthoDB" id="10397121at2759"/>
<dbReference type="Proteomes" id="UP000006643">
    <property type="component" value="Unassembled WGS sequence"/>
</dbReference>
<feature type="region of interest" description="Disordered" evidence="1">
    <location>
        <begin position="48"/>
        <end position="97"/>
    </location>
</feature>
<evidence type="ECO:0000313" key="3">
    <source>
        <dbReference type="Proteomes" id="UP000006643"/>
    </source>
</evidence>
<dbReference type="PANTHER" id="PTHR46454">
    <property type="entry name" value="DYNEIN AXONEMAL HEAVY CHAIN 7-RELATED"/>
    <property type="match status" value="1"/>
</dbReference>
<evidence type="ECO:0000313" key="2">
    <source>
        <dbReference type="EMBL" id="EEY54936.1"/>
    </source>
</evidence>
<accession>D0NAS8</accession>
<dbReference type="EMBL" id="DS028130">
    <property type="protein sequence ID" value="EEY54936.1"/>
    <property type="molecule type" value="Genomic_DNA"/>
</dbReference>
<feature type="compositionally biased region" description="Polar residues" evidence="1">
    <location>
        <begin position="68"/>
        <end position="86"/>
    </location>
</feature>
<sequence>MKPPMRPKSATAASRQVSRHRMQLVQEAATLLSNNQLEEDSEFIRDPESVSISHKEDMVRPGVVSTAERPSNYRNRPFSAASTPSSCPKRANMLTTSNQSAEISSNFALGKALSGSNRPHSAAASTRYQPFRTRDKSSASLASCLSVGSRTTNTTRSDRLLASTRNHSDNTFVYAVPRHFLEHGLPHDPYDIVPEALFGGGSISQMQDARWDYYTISQSGYTFHLKSDDFQSTFLSLRDWEAQKANFTKLRNLSTFSR</sequence>
<dbReference type="AlphaFoldDB" id="D0NAS8"/>
<dbReference type="HOGENOM" id="CLU_1079532_0_0_1"/>
<dbReference type="RefSeq" id="XP_002903881.1">
    <property type="nucleotide sequence ID" value="XM_002903835.1"/>
</dbReference>
<gene>
    <name evidence="2" type="ORF">PITG_08508</name>
</gene>
<dbReference type="GeneID" id="9475194"/>
<name>D0NAS8_PHYIT</name>
<proteinExistence type="predicted"/>
<organism evidence="2 3">
    <name type="scientific">Phytophthora infestans (strain T30-4)</name>
    <name type="common">Potato late blight agent</name>
    <dbReference type="NCBI Taxonomy" id="403677"/>
    <lineage>
        <taxon>Eukaryota</taxon>
        <taxon>Sar</taxon>
        <taxon>Stramenopiles</taxon>
        <taxon>Oomycota</taxon>
        <taxon>Peronosporomycetes</taxon>
        <taxon>Peronosporales</taxon>
        <taxon>Peronosporaceae</taxon>
        <taxon>Phytophthora</taxon>
    </lineage>
</organism>
<feature type="region of interest" description="Disordered" evidence="1">
    <location>
        <begin position="112"/>
        <end position="134"/>
    </location>
</feature>
<dbReference type="InParanoid" id="D0NAS8"/>
<reference evidence="3" key="1">
    <citation type="journal article" date="2009" name="Nature">
        <title>Genome sequence and analysis of the Irish potato famine pathogen Phytophthora infestans.</title>
        <authorList>
            <consortium name="The Broad Institute Genome Sequencing Platform"/>
            <person name="Haas B.J."/>
            <person name="Kamoun S."/>
            <person name="Zody M.C."/>
            <person name="Jiang R.H."/>
            <person name="Handsaker R.E."/>
            <person name="Cano L.M."/>
            <person name="Grabherr M."/>
            <person name="Kodira C.D."/>
            <person name="Raffaele S."/>
            <person name="Torto-Alalibo T."/>
            <person name="Bozkurt T.O."/>
            <person name="Ah-Fong A.M."/>
            <person name="Alvarado L."/>
            <person name="Anderson V.L."/>
            <person name="Armstrong M.R."/>
            <person name="Avrova A."/>
            <person name="Baxter L."/>
            <person name="Beynon J."/>
            <person name="Boevink P.C."/>
            <person name="Bollmann S.R."/>
            <person name="Bos J.I."/>
            <person name="Bulone V."/>
            <person name="Cai G."/>
            <person name="Cakir C."/>
            <person name="Carrington J.C."/>
            <person name="Chawner M."/>
            <person name="Conti L."/>
            <person name="Costanzo S."/>
            <person name="Ewan R."/>
            <person name="Fahlgren N."/>
            <person name="Fischbach M.A."/>
            <person name="Fugelstad J."/>
            <person name="Gilroy E.M."/>
            <person name="Gnerre S."/>
            <person name="Green P.J."/>
            <person name="Grenville-Briggs L.J."/>
            <person name="Griffith J."/>
            <person name="Grunwald N.J."/>
            <person name="Horn K."/>
            <person name="Horner N.R."/>
            <person name="Hu C.H."/>
            <person name="Huitema E."/>
            <person name="Jeong D.H."/>
            <person name="Jones A.M."/>
            <person name="Jones J.D."/>
            <person name="Jones R.W."/>
            <person name="Karlsson E.K."/>
            <person name="Kunjeti S.G."/>
            <person name="Lamour K."/>
            <person name="Liu Z."/>
            <person name="Ma L."/>
            <person name="Maclean D."/>
            <person name="Chibucos M.C."/>
            <person name="McDonald H."/>
            <person name="McWalters J."/>
            <person name="Meijer H.J."/>
            <person name="Morgan W."/>
            <person name="Morris P.F."/>
            <person name="Munro C.A."/>
            <person name="O'Neill K."/>
            <person name="Ospina-Giraldo M."/>
            <person name="Pinzon A."/>
            <person name="Pritchard L."/>
            <person name="Ramsahoye B."/>
            <person name="Ren Q."/>
            <person name="Restrepo S."/>
            <person name="Roy S."/>
            <person name="Sadanandom A."/>
            <person name="Savidor A."/>
            <person name="Schornack S."/>
            <person name="Schwartz D.C."/>
            <person name="Schumann U.D."/>
            <person name="Schwessinger B."/>
            <person name="Seyer L."/>
            <person name="Sharpe T."/>
            <person name="Silvar C."/>
            <person name="Song J."/>
            <person name="Studholme D.J."/>
            <person name="Sykes S."/>
            <person name="Thines M."/>
            <person name="van de Vondervoort P.J."/>
            <person name="Phuntumart V."/>
            <person name="Wawra S."/>
            <person name="Weide R."/>
            <person name="Win J."/>
            <person name="Young C."/>
            <person name="Zhou S."/>
            <person name="Fry W."/>
            <person name="Meyers B.C."/>
            <person name="van West P."/>
            <person name="Ristaino J."/>
            <person name="Govers F."/>
            <person name="Birch P.R."/>
            <person name="Whisson S.C."/>
            <person name="Judelson H.S."/>
            <person name="Nusbaum C."/>
        </authorList>
    </citation>
    <scope>NUCLEOTIDE SEQUENCE [LARGE SCALE GENOMIC DNA]</scope>
    <source>
        <strain evidence="3">T30-4</strain>
    </source>
</reference>
<feature type="compositionally biased region" description="Basic and acidic residues" evidence="1">
    <location>
        <begin position="48"/>
        <end position="59"/>
    </location>
</feature>
<dbReference type="VEuPathDB" id="FungiDB:PITG_08508"/>